<reference evidence="3" key="1">
    <citation type="journal article" date="2023" name="GigaByte">
        <title>Genome assembly of the bearded iris, Iris pallida Lam.</title>
        <authorList>
            <person name="Bruccoleri R.E."/>
            <person name="Oakeley E.J."/>
            <person name="Faust A.M.E."/>
            <person name="Altorfer M."/>
            <person name="Dessus-Babus S."/>
            <person name="Burckhardt D."/>
            <person name="Oertli M."/>
            <person name="Naumann U."/>
            <person name="Petersen F."/>
            <person name="Wong J."/>
        </authorList>
    </citation>
    <scope>NUCLEOTIDE SEQUENCE</scope>
    <source>
        <strain evidence="3">GSM-AAB239-AS_SAM_17_03QT</strain>
    </source>
</reference>
<keyword evidence="2" id="KW-1133">Transmembrane helix</keyword>
<dbReference type="PANTHER" id="PTHR35469:SF4">
    <property type="entry name" value="TRANSMEMBRANE PROTEIN"/>
    <property type="match status" value="1"/>
</dbReference>
<protein>
    <submittedName>
        <fullName evidence="3">Uncharacterized protein</fullName>
    </submittedName>
</protein>
<evidence type="ECO:0000256" key="2">
    <source>
        <dbReference type="SAM" id="Phobius"/>
    </source>
</evidence>
<organism evidence="3 4">
    <name type="scientific">Iris pallida</name>
    <name type="common">Sweet iris</name>
    <dbReference type="NCBI Taxonomy" id="29817"/>
    <lineage>
        <taxon>Eukaryota</taxon>
        <taxon>Viridiplantae</taxon>
        <taxon>Streptophyta</taxon>
        <taxon>Embryophyta</taxon>
        <taxon>Tracheophyta</taxon>
        <taxon>Spermatophyta</taxon>
        <taxon>Magnoliopsida</taxon>
        <taxon>Liliopsida</taxon>
        <taxon>Asparagales</taxon>
        <taxon>Iridaceae</taxon>
        <taxon>Iridoideae</taxon>
        <taxon>Irideae</taxon>
        <taxon>Iris</taxon>
    </lineage>
</organism>
<feature type="compositionally biased region" description="Basic and acidic residues" evidence="1">
    <location>
        <begin position="115"/>
        <end position="124"/>
    </location>
</feature>
<keyword evidence="2" id="KW-0812">Transmembrane</keyword>
<evidence type="ECO:0000256" key="1">
    <source>
        <dbReference type="SAM" id="MobiDB-lite"/>
    </source>
</evidence>
<accession>A0AAX6FEI5</accession>
<keyword evidence="2" id="KW-0472">Membrane</keyword>
<sequence length="278" mass="30110">MADAKESREARRRRLVARGGDRLAFITGQSRSFRNDDLPLPPPTPPSTAAEEVATPPKIQADDQTTSSATENYDRVETFLKEKNAEILPKNQTSAGFPNMEAENEISKHVPSNKSLEREADNNRNAEPSPTAVAHRSSLAVRGAAPPARAVATKTSLISFTPNEISSSISASEDIRMLCAIVAALLVVFSYHLGMGSFFSFRPLFLVLLTDATVVFGRLLINRGGVHLEEEARRTGQDGEGWDIGKMLEAVMVLQKASSAAFMDCSVCAVVMICGIVF</sequence>
<name>A0AAX6FEI5_IRIPA</name>
<evidence type="ECO:0000313" key="3">
    <source>
        <dbReference type="EMBL" id="KAJ6814782.1"/>
    </source>
</evidence>
<feature type="region of interest" description="Disordered" evidence="1">
    <location>
        <begin position="1"/>
        <end position="69"/>
    </location>
</feature>
<dbReference type="PANTHER" id="PTHR35469">
    <property type="entry name" value="TRANSMEMBRANE PROTEIN"/>
    <property type="match status" value="1"/>
</dbReference>
<feature type="region of interest" description="Disordered" evidence="1">
    <location>
        <begin position="106"/>
        <end position="139"/>
    </location>
</feature>
<comment type="caution">
    <text evidence="3">The sequence shown here is derived from an EMBL/GenBank/DDBJ whole genome shotgun (WGS) entry which is preliminary data.</text>
</comment>
<gene>
    <name evidence="3" type="ORF">M6B38_138230</name>
</gene>
<proteinExistence type="predicted"/>
<dbReference type="EMBL" id="JANAVB010029617">
    <property type="protein sequence ID" value="KAJ6814782.1"/>
    <property type="molecule type" value="Genomic_DNA"/>
</dbReference>
<reference evidence="3" key="2">
    <citation type="submission" date="2023-04" db="EMBL/GenBank/DDBJ databases">
        <authorList>
            <person name="Bruccoleri R.E."/>
            <person name="Oakeley E.J."/>
            <person name="Faust A.-M."/>
            <person name="Dessus-Babus S."/>
            <person name="Altorfer M."/>
            <person name="Burckhardt D."/>
            <person name="Oertli M."/>
            <person name="Naumann U."/>
            <person name="Petersen F."/>
            <person name="Wong J."/>
        </authorList>
    </citation>
    <scope>NUCLEOTIDE SEQUENCE</scope>
    <source>
        <strain evidence="3">GSM-AAB239-AS_SAM_17_03QT</strain>
        <tissue evidence="3">Leaf</tissue>
    </source>
</reference>
<feature type="compositionally biased region" description="Low complexity" evidence="1">
    <location>
        <begin position="47"/>
        <end position="57"/>
    </location>
</feature>
<dbReference type="Proteomes" id="UP001140949">
    <property type="component" value="Unassembled WGS sequence"/>
</dbReference>
<keyword evidence="4" id="KW-1185">Reference proteome</keyword>
<dbReference type="AlphaFoldDB" id="A0AAX6FEI5"/>
<evidence type="ECO:0000313" key="4">
    <source>
        <dbReference type="Proteomes" id="UP001140949"/>
    </source>
</evidence>
<feature type="transmembrane region" description="Helical" evidence="2">
    <location>
        <begin position="175"/>
        <end position="193"/>
    </location>
</feature>